<feature type="region of interest" description="Disordered" evidence="6">
    <location>
        <begin position="742"/>
        <end position="771"/>
    </location>
</feature>
<keyword evidence="1" id="KW-0140">cGMP</keyword>
<dbReference type="PROSITE" id="PS50042">
    <property type="entry name" value="CNMP_BINDING_3"/>
    <property type="match status" value="1"/>
</dbReference>
<dbReference type="Proteomes" id="UP001064489">
    <property type="component" value="Chromosome 2"/>
</dbReference>
<evidence type="ECO:0000256" key="6">
    <source>
        <dbReference type="SAM" id="MobiDB-lite"/>
    </source>
</evidence>
<feature type="transmembrane region" description="Helical" evidence="7">
    <location>
        <begin position="473"/>
        <end position="497"/>
    </location>
</feature>
<feature type="transmembrane region" description="Helical" evidence="7">
    <location>
        <begin position="309"/>
        <end position="330"/>
    </location>
</feature>
<dbReference type="InterPro" id="IPR014710">
    <property type="entry name" value="RmlC-like_jellyroll"/>
</dbReference>
<evidence type="ECO:0000256" key="5">
    <source>
        <dbReference type="ARBA" id="ARBA00023303"/>
    </source>
</evidence>
<dbReference type="PANTHER" id="PTHR45651:SF5">
    <property type="entry name" value="CYCLIC NUCLEOTIDE-GATED ION CHANNEL 1"/>
    <property type="match status" value="1"/>
</dbReference>
<dbReference type="AlphaFoldDB" id="A0AAD5NIY5"/>
<sequence length="771" mass="88887">MADDQSTKSSIMEPKLTHPLHQIAETPTHKLLLKQWLKEEELNLNRISFKETQIDSVRKELTQLYIFFFLFHSISLILLFNASSRASLCHRSWIPSVSYSYSFGRFVKDNPAVSGSYIFSLLIMSQFVNLEEGTSGQLPTGHRNGTNTVVSGHIQRDSPENSDVEVQGRRRPFCDNIIAGKTLFHGKKILIKVWPLVNIFPFIWCANKISIDPFNFYRLVINYDKKCVEFDNTFLTVDRYLRPFSIFIICGSLVSLVRVGFLKKRLHRTICFLLLLIDLGTYFPNANPWLTSLTIAIWPAFGLEKGPNFYSADLFLLQYFLTIILLYIMFTRATRTCAILARATWAKAAFNLLLYIHGGHVFGGLWYAFAIDKEIDCWMKACERQDASECPLVFFCDLYSHSQDYKFINEFCPTKTQNKTAYDFGIYHDALESGIVETRNFPMRVLHCFRWGLQNLSGFGQNIQTSTDAWENIFVISITIYGMMLFVFFIGNMQIYLQSQTNKSEMIRQRKQEIEQSKSFEKLPKNLQKQIKKYQPEKWEETKGGVEFGNLFNNLPDDLRRNIQCKLCLELLKKLMYAIYNLDFKSTVQLLDIECILLLIFQCYIKVEEFRSWSEELLDELCDCAKPVSYAEHAEIVRRGSSIDEMLFLMQGKLRTYSLMRVDTSSAASPPYFETSINHLEDGEFCGEELVAWFQADLYSSNLPISTRTIQTIKKVDAFSLMSYDLQNVFIKHRTALSTSTQVQVPPVESQLPQAPPPPTESPAQQPASGI</sequence>
<dbReference type="GO" id="GO:0034220">
    <property type="term" value="P:monoatomic ion transmembrane transport"/>
    <property type="evidence" value="ECO:0007669"/>
    <property type="project" value="UniProtKB-KW"/>
</dbReference>
<comment type="caution">
    <text evidence="9">The sequence shown here is derived from an EMBL/GenBank/DDBJ whole genome shotgun (WGS) entry which is preliminary data.</text>
</comment>
<keyword evidence="2" id="KW-0112">Calmodulin-binding</keyword>
<dbReference type="GO" id="GO:0030552">
    <property type="term" value="F:cAMP binding"/>
    <property type="evidence" value="ECO:0007669"/>
    <property type="project" value="UniProtKB-KW"/>
</dbReference>
<feature type="transmembrane region" description="Helical" evidence="7">
    <location>
        <begin position="350"/>
        <end position="369"/>
    </location>
</feature>
<dbReference type="GO" id="GO:0005516">
    <property type="term" value="F:calmodulin binding"/>
    <property type="evidence" value="ECO:0007669"/>
    <property type="project" value="UniProtKB-KW"/>
</dbReference>
<keyword evidence="4" id="KW-0813">Transport</keyword>
<feature type="transmembrane region" description="Helical" evidence="7">
    <location>
        <begin position="189"/>
        <end position="209"/>
    </location>
</feature>
<keyword evidence="5" id="KW-0407">Ion channel</keyword>
<reference evidence="9" key="1">
    <citation type="journal article" date="2022" name="Plant J.">
        <title>Strategies of tolerance reflected in two North American maple genomes.</title>
        <authorList>
            <person name="McEvoy S.L."/>
            <person name="Sezen U.U."/>
            <person name="Trouern-Trend A."/>
            <person name="McMahon S.M."/>
            <person name="Schaberg P.G."/>
            <person name="Yang J."/>
            <person name="Wegrzyn J.L."/>
            <person name="Swenson N.G."/>
        </authorList>
    </citation>
    <scope>NUCLEOTIDE SEQUENCE</scope>
    <source>
        <strain evidence="9">91603</strain>
    </source>
</reference>
<evidence type="ECO:0000256" key="4">
    <source>
        <dbReference type="ARBA" id="ARBA00023286"/>
    </source>
</evidence>
<evidence type="ECO:0000313" key="10">
    <source>
        <dbReference type="Proteomes" id="UP001064489"/>
    </source>
</evidence>
<evidence type="ECO:0000259" key="8">
    <source>
        <dbReference type="PROSITE" id="PS50042"/>
    </source>
</evidence>
<feature type="compositionally biased region" description="Low complexity" evidence="6">
    <location>
        <begin position="762"/>
        <end position="771"/>
    </location>
</feature>
<protein>
    <recommendedName>
        <fullName evidence="8">Cyclic nucleotide-binding domain-containing protein</fullName>
    </recommendedName>
</protein>
<dbReference type="InterPro" id="IPR000595">
    <property type="entry name" value="cNMP-bd_dom"/>
</dbReference>
<evidence type="ECO:0000256" key="2">
    <source>
        <dbReference type="ARBA" id="ARBA00022860"/>
    </source>
</evidence>
<proteinExistence type="predicted"/>
<dbReference type="InterPro" id="IPR018490">
    <property type="entry name" value="cNMP-bd_dom_sf"/>
</dbReference>
<reference evidence="9" key="2">
    <citation type="submission" date="2023-02" db="EMBL/GenBank/DDBJ databases">
        <authorList>
            <person name="Swenson N.G."/>
            <person name="Wegrzyn J.L."/>
            <person name="Mcevoy S.L."/>
        </authorList>
    </citation>
    <scope>NUCLEOTIDE SEQUENCE</scope>
    <source>
        <strain evidence="9">91603</strain>
        <tissue evidence="9">Leaf</tissue>
    </source>
</reference>
<keyword evidence="4" id="KW-1071">Ligand-gated ion channel</keyword>
<feature type="domain" description="Cyclic nucleotide-binding" evidence="8">
    <location>
        <begin position="609"/>
        <end position="688"/>
    </location>
</feature>
<keyword evidence="3" id="KW-0142">cGMP-binding</keyword>
<evidence type="ECO:0000256" key="7">
    <source>
        <dbReference type="SAM" id="Phobius"/>
    </source>
</evidence>
<accession>A0AAD5NIY5</accession>
<keyword evidence="4" id="KW-0406">Ion transport</keyword>
<keyword evidence="7" id="KW-1133">Transmembrane helix</keyword>
<name>A0AAD5NIY5_ACENE</name>
<dbReference type="EMBL" id="JAJSOW010000106">
    <property type="protein sequence ID" value="KAI9160468.1"/>
    <property type="molecule type" value="Genomic_DNA"/>
</dbReference>
<dbReference type="SUPFAM" id="SSF81324">
    <property type="entry name" value="Voltage-gated potassium channels"/>
    <property type="match status" value="1"/>
</dbReference>
<keyword evidence="7" id="KW-0472">Membrane</keyword>
<organism evidence="9 10">
    <name type="scientific">Acer negundo</name>
    <name type="common">Box elder</name>
    <dbReference type="NCBI Taxonomy" id="4023"/>
    <lineage>
        <taxon>Eukaryota</taxon>
        <taxon>Viridiplantae</taxon>
        <taxon>Streptophyta</taxon>
        <taxon>Embryophyta</taxon>
        <taxon>Tracheophyta</taxon>
        <taxon>Spermatophyta</taxon>
        <taxon>Magnoliopsida</taxon>
        <taxon>eudicotyledons</taxon>
        <taxon>Gunneridae</taxon>
        <taxon>Pentapetalae</taxon>
        <taxon>rosids</taxon>
        <taxon>malvids</taxon>
        <taxon>Sapindales</taxon>
        <taxon>Sapindaceae</taxon>
        <taxon>Hippocastanoideae</taxon>
        <taxon>Acereae</taxon>
        <taxon>Acer</taxon>
    </lineage>
</organism>
<dbReference type="Gene3D" id="2.60.120.10">
    <property type="entry name" value="Jelly Rolls"/>
    <property type="match status" value="1"/>
</dbReference>
<keyword evidence="7" id="KW-0812">Transmembrane</keyword>
<keyword evidence="10" id="KW-1185">Reference proteome</keyword>
<feature type="transmembrane region" description="Helical" evidence="7">
    <location>
        <begin position="240"/>
        <end position="259"/>
    </location>
</feature>
<keyword evidence="3" id="KW-0547">Nucleotide-binding</keyword>
<dbReference type="GO" id="GO:0016020">
    <property type="term" value="C:membrane"/>
    <property type="evidence" value="ECO:0007669"/>
    <property type="project" value="UniProtKB-SubCell"/>
</dbReference>
<feature type="transmembrane region" description="Helical" evidence="7">
    <location>
        <begin position="64"/>
        <end position="82"/>
    </location>
</feature>
<dbReference type="GO" id="GO:0030553">
    <property type="term" value="F:cGMP binding"/>
    <property type="evidence" value="ECO:0007669"/>
    <property type="project" value="UniProtKB-KW"/>
</dbReference>
<gene>
    <name evidence="9" type="ORF">LWI28_008351</name>
</gene>
<dbReference type="Gene3D" id="1.10.287.630">
    <property type="entry name" value="Helix hairpin bin"/>
    <property type="match status" value="1"/>
</dbReference>
<dbReference type="CDD" id="cd00038">
    <property type="entry name" value="CAP_ED"/>
    <property type="match status" value="1"/>
</dbReference>
<evidence type="ECO:0000256" key="1">
    <source>
        <dbReference type="ARBA" id="ARBA00022535"/>
    </source>
</evidence>
<feature type="transmembrane region" description="Helical" evidence="7">
    <location>
        <begin position="266"/>
        <end position="283"/>
    </location>
</feature>
<dbReference type="PANTHER" id="PTHR45651">
    <property type="entry name" value="CYCLIC NUCLEOTIDE-GATED ION CHANNEL 15-RELATED-RELATED"/>
    <property type="match status" value="1"/>
</dbReference>
<evidence type="ECO:0000256" key="3">
    <source>
        <dbReference type="ARBA" id="ARBA00022992"/>
    </source>
</evidence>
<dbReference type="SUPFAM" id="SSF51206">
    <property type="entry name" value="cAMP-binding domain-like"/>
    <property type="match status" value="2"/>
</dbReference>
<evidence type="ECO:0000313" key="9">
    <source>
        <dbReference type="EMBL" id="KAI9160468.1"/>
    </source>
</evidence>